<keyword evidence="1" id="KW-0732">Signal</keyword>
<sequence length="96" mass="10519">MKATMAVLCFLAAVAYAIVVDARIGSQPIDNGPLDPKCEKPKECPGKDRTVYYYNPKQGCRGVQLGKNCTDNGNYHSLELCNRYCLPAPGKQPRLA</sequence>
<proteinExistence type="evidence at transcript level"/>
<evidence type="ECO:0000256" key="1">
    <source>
        <dbReference type="SAM" id="SignalP"/>
    </source>
</evidence>
<reference evidence="2" key="1">
    <citation type="submission" date="2005-05" db="EMBL/GenBank/DDBJ databases">
        <authorList>
            <person name="Tseng H.-P."/>
            <person name="Hseu T.-H."/>
            <person name="Buhler D.R."/>
            <person name="Wang W.-D."/>
            <person name="Tsai H.-L."/>
            <person name="Hu C.-H."/>
        </authorList>
    </citation>
    <scope>NUCLEOTIDE SEQUENCE</scope>
    <source>
        <strain evidence="2">ISN-L-29</strain>
        <tissue evidence="2">Salivary glands</tissue>
    </source>
</reference>
<dbReference type="VEuPathDB" id="VectorBase:ISCW024676"/>
<name>Q4PMQ9_IXOSC</name>
<dbReference type="AlphaFoldDB" id="Q4PMQ9"/>
<dbReference type="VEuPathDB" id="VectorBase:ISCP_037613"/>
<feature type="signal peptide" evidence="1">
    <location>
        <begin position="1"/>
        <end position="17"/>
    </location>
</feature>
<protein>
    <submittedName>
        <fullName evidence="2">Putative salivary secreted protein</fullName>
    </submittedName>
</protein>
<organism evidence="2">
    <name type="scientific">Ixodes scapularis</name>
    <name type="common">Black-legged tick</name>
    <name type="synonym">Deer tick</name>
    <dbReference type="NCBI Taxonomy" id="6945"/>
    <lineage>
        <taxon>Eukaryota</taxon>
        <taxon>Metazoa</taxon>
        <taxon>Ecdysozoa</taxon>
        <taxon>Arthropoda</taxon>
        <taxon>Chelicerata</taxon>
        <taxon>Arachnida</taxon>
        <taxon>Acari</taxon>
        <taxon>Parasitiformes</taxon>
        <taxon>Ixodida</taxon>
        <taxon>Ixodoidea</taxon>
        <taxon>Ixodidae</taxon>
        <taxon>Ixodinae</taxon>
        <taxon>Ixodes</taxon>
    </lineage>
</organism>
<accession>Q4PMQ9</accession>
<reference evidence="2" key="2">
    <citation type="journal article" date="2006" name="Insect Biochem. Mol. Biol.">
        <title>An annotated catalog of salivary gland transcripts from Ixodes scapularis ticks.</title>
        <authorList>
            <person name="Ribeiro J.M."/>
            <person name="Alarcon-Chaidez F."/>
            <person name="Francischetti I.M."/>
            <person name="Mans B.J."/>
            <person name="Mather T.N."/>
            <person name="Valenzuela J.G."/>
            <person name="Wikel S.K."/>
        </authorList>
    </citation>
    <scope>NUCLEOTIDE SEQUENCE</scope>
    <source>
        <strain evidence="2">ISN-L-29</strain>
        <tissue evidence="2">Salivary glands</tissue>
    </source>
</reference>
<evidence type="ECO:0000313" key="2">
    <source>
        <dbReference type="EMBL" id="AAY66702.1"/>
    </source>
</evidence>
<dbReference type="EMBL" id="DQ066065">
    <property type="protein sequence ID" value="AAY66702.1"/>
    <property type="molecule type" value="mRNA"/>
</dbReference>
<feature type="chain" id="PRO_5004241925" evidence="1">
    <location>
        <begin position="18"/>
        <end position="96"/>
    </location>
</feature>